<organism evidence="2 3">
    <name type="scientific">Companilactobacillus heilongjiangensis</name>
    <dbReference type="NCBI Taxonomy" id="1074467"/>
    <lineage>
        <taxon>Bacteria</taxon>
        <taxon>Bacillati</taxon>
        <taxon>Bacillota</taxon>
        <taxon>Bacilli</taxon>
        <taxon>Lactobacillales</taxon>
        <taxon>Lactobacillaceae</taxon>
        <taxon>Companilactobacillus</taxon>
    </lineage>
</organism>
<evidence type="ECO:0000259" key="1">
    <source>
        <dbReference type="Pfam" id="PF00359"/>
    </source>
</evidence>
<protein>
    <recommendedName>
        <fullName evidence="1">PTS EIIA type-2 domain-containing protein</fullName>
    </recommendedName>
</protein>
<dbReference type="Pfam" id="PF00359">
    <property type="entry name" value="PTS_EIIA_2"/>
    <property type="match status" value="1"/>
</dbReference>
<gene>
    <name evidence="2" type="ORF">JP39_01340</name>
</gene>
<proteinExistence type="predicted"/>
<dbReference type="InterPro" id="IPR016152">
    <property type="entry name" value="PTrfase/Anion_transptr"/>
</dbReference>
<accession>A0A0K2LA41</accession>
<name>A0A0K2LA41_9LACO</name>
<keyword evidence="3" id="KW-1185">Reference proteome</keyword>
<dbReference type="OrthoDB" id="2308970at2"/>
<dbReference type="InterPro" id="IPR002178">
    <property type="entry name" value="PTS_EIIA_type-2_dom"/>
</dbReference>
<dbReference type="Proteomes" id="UP000061546">
    <property type="component" value="Chromosome"/>
</dbReference>
<feature type="domain" description="PTS EIIA type-2" evidence="1">
    <location>
        <begin position="4"/>
        <end position="128"/>
    </location>
</feature>
<evidence type="ECO:0000313" key="2">
    <source>
        <dbReference type="EMBL" id="ALB28130.1"/>
    </source>
</evidence>
<dbReference type="KEGG" id="lhi:JP39_01340"/>
<dbReference type="RefSeq" id="WP_041499789.1">
    <property type="nucleotide sequence ID" value="NZ_BJDV01000014.1"/>
</dbReference>
<dbReference type="SUPFAM" id="SSF55804">
    <property type="entry name" value="Phoshotransferase/anion transport protein"/>
    <property type="match status" value="1"/>
</dbReference>
<reference evidence="2 3" key="1">
    <citation type="submission" date="2015-08" db="EMBL/GenBank/DDBJ databases">
        <title>Genomic sequence of Lactobacillus heilongjiangensis DSM 28069, isolated from Chinese traditional pickle.</title>
        <authorList>
            <person name="Jiang X."/>
            <person name="Zheng B."/>
            <person name="Cheng H."/>
        </authorList>
    </citation>
    <scope>NUCLEOTIDE SEQUENCE [LARGE SCALE GENOMIC DNA]</scope>
    <source>
        <strain evidence="2 3">DSM 28069</strain>
    </source>
</reference>
<evidence type="ECO:0000313" key="3">
    <source>
        <dbReference type="Proteomes" id="UP000061546"/>
    </source>
</evidence>
<dbReference type="EMBL" id="CP012559">
    <property type="protein sequence ID" value="ALB28130.1"/>
    <property type="molecule type" value="Genomic_DNA"/>
</dbReference>
<dbReference type="AlphaFoldDB" id="A0A0K2LA41"/>
<dbReference type="STRING" id="1074467.JP39_01340"/>
<dbReference type="Gene3D" id="3.40.930.10">
    <property type="entry name" value="Mannitol-specific EII, Chain A"/>
    <property type="match status" value="1"/>
</dbReference>
<sequence length="149" mass="16769">MFKIFRKNHTTANIELQDNNQMSALKLAAKKAADEFGVDEQTIQSSIFASAAAGNTIIENRAVFMYATSEKKSRVHTMMLTFKNPVVWGNDKTPIDYLIVGMFPEDSDQNTVDAVTEKITNIMHDKSEQLDDIKFNDGDLNKLNQAFTD</sequence>